<accession>A0AAD5KLR4</accession>
<reference evidence="1" key="2">
    <citation type="submission" date="2023-02" db="EMBL/GenBank/DDBJ databases">
        <authorList>
            <consortium name="DOE Joint Genome Institute"/>
            <person name="Mondo S.J."/>
            <person name="Chang Y."/>
            <person name="Wang Y."/>
            <person name="Ahrendt S."/>
            <person name="Andreopoulos W."/>
            <person name="Barry K."/>
            <person name="Beard J."/>
            <person name="Benny G.L."/>
            <person name="Blankenship S."/>
            <person name="Bonito G."/>
            <person name="Cuomo C."/>
            <person name="Desiro A."/>
            <person name="Gervers K.A."/>
            <person name="Hundley H."/>
            <person name="Kuo A."/>
            <person name="LaButti K."/>
            <person name="Lang B.F."/>
            <person name="Lipzen A."/>
            <person name="O'Donnell K."/>
            <person name="Pangilinan J."/>
            <person name="Reynolds N."/>
            <person name="Sandor L."/>
            <person name="Smith M.W."/>
            <person name="Tsang A."/>
            <person name="Grigoriev I.V."/>
            <person name="Stajich J.E."/>
            <person name="Spatafora J.W."/>
        </authorList>
    </citation>
    <scope>NUCLEOTIDE SEQUENCE</scope>
    <source>
        <strain evidence="1">RSA 2281</strain>
    </source>
</reference>
<sequence length="207" mass="24370">MHHLVTRQHTEKKRSTFVFLQYVAVLQLYRQYGVTVYAVRMYNRTVLRWLYLTQRIIDLQRQLEMLLVTEHYLEGISGSYLEEVASYQLPPSQPFEAKDQMNGTISFPAFSPERLKPFFMDSTCRNKDAGQSVGEGSLYNGNLREKIEWISFFNGNYKTNSVTWIQVCVLNKDYYLVSHTIVSAESHGAKETLTLIYYFEHYRMMLI</sequence>
<evidence type="ECO:0000313" key="2">
    <source>
        <dbReference type="Proteomes" id="UP001209540"/>
    </source>
</evidence>
<proteinExistence type="predicted"/>
<dbReference type="AlphaFoldDB" id="A0AAD5KLR4"/>
<comment type="caution">
    <text evidence="1">The sequence shown here is derived from an EMBL/GenBank/DDBJ whole genome shotgun (WGS) entry which is preliminary data.</text>
</comment>
<reference evidence="1" key="1">
    <citation type="journal article" date="2022" name="IScience">
        <title>Evolution of zygomycete secretomes and the origins of terrestrial fungal ecologies.</title>
        <authorList>
            <person name="Chang Y."/>
            <person name="Wang Y."/>
            <person name="Mondo S."/>
            <person name="Ahrendt S."/>
            <person name="Andreopoulos W."/>
            <person name="Barry K."/>
            <person name="Beard J."/>
            <person name="Benny G.L."/>
            <person name="Blankenship S."/>
            <person name="Bonito G."/>
            <person name="Cuomo C."/>
            <person name="Desiro A."/>
            <person name="Gervers K.A."/>
            <person name="Hundley H."/>
            <person name="Kuo A."/>
            <person name="LaButti K."/>
            <person name="Lang B.F."/>
            <person name="Lipzen A."/>
            <person name="O'Donnell K."/>
            <person name="Pangilinan J."/>
            <person name="Reynolds N."/>
            <person name="Sandor L."/>
            <person name="Smith M.E."/>
            <person name="Tsang A."/>
            <person name="Grigoriev I.V."/>
            <person name="Stajich J.E."/>
            <person name="Spatafora J.W."/>
        </authorList>
    </citation>
    <scope>NUCLEOTIDE SEQUENCE</scope>
    <source>
        <strain evidence="1">RSA 2281</strain>
    </source>
</reference>
<dbReference type="EMBL" id="JAIXMP010000007">
    <property type="protein sequence ID" value="KAI9270649.1"/>
    <property type="molecule type" value="Genomic_DNA"/>
</dbReference>
<gene>
    <name evidence="1" type="ORF">BDA99DRAFT_534757</name>
</gene>
<evidence type="ECO:0000313" key="1">
    <source>
        <dbReference type="EMBL" id="KAI9270649.1"/>
    </source>
</evidence>
<dbReference type="Proteomes" id="UP001209540">
    <property type="component" value="Unassembled WGS sequence"/>
</dbReference>
<keyword evidence="2" id="KW-1185">Reference proteome</keyword>
<name>A0AAD5KLR4_9FUNG</name>
<organism evidence="1 2">
    <name type="scientific">Phascolomyces articulosus</name>
    <dbReference type="NCBI Taxonomy" id="60185"/>
    <lineage>
        <taxon>Eukaryota</taxon>
        <taxon>Fungi</taxon>
        <taxon>Fungi incertae sedis</taxon>
        <taxon>Mucoromycota</taxon>
        <taxon>Mucoromycotina</taxon>
        <taxon>Mucoromycetes</taxon>
        <taxon>Mucorales</taxon>
        <taxon>Lichtheimiaceae</taxon>
        <taxon>Phascolomyces</taxon>
    </lineage>
</organism>
<protein>
    <submittedName>
        <fullName evidence="1">Uncharacterized protein</fullName>
    </submittedName>
</protein>